<feature type="region of interest" description="Disordered" evidence="1">
    <location>
        <begin position="229"/>
        <end position="325"/>
    </location>
</feature>
<feature type="compositionally biased region" description="Basic and acidic residues" evidence="1">
    <location>
        <begin position="231"/>
        <end position="254"/>
    </location>
</feature>
<dbReference type="Proteomes" id="UP001189429">
    <property type="component" value="Unassembled WGS sequence"/>
</dbReference>
<reference evidence="2" key="1">
    <citation type="submission" date="2023-10" db="EMBL/GenBank/DDBJ databases">
        <authorList>
            <person name="Chen Y."/>
            <person name="Shah S."/>
            <person name="Dougan E. K."/>
            <person name="Thang M."/>
            <person name="Chan C."/>
        </authorList>
    </citation>
    <scope>NUCLEOTIDE SEQUENCE [LARGE SCALE GENOMIC DNA]</scope>
</reference>
<evidence type="ECO:0000313" key="3">
    <source>
        <dbReference type="Proteomes" id="UP001189429"/>
    </source>
</evidence>
<sequence>MSGAGAGAAVAKEKKWAKFKPGRLGQEETTPLDDKCQECDTLHNAAWTHLTWEELCDQNAHDSAMASEVANSRAVMNKQKAAPSAKIELSSETGASATLTRQYIVANESEIRQAANSQGVQRRTIPKQALDGIPKIEVPSEEDPSRDETLYCFENPDAPFRVLGVSVHFGTKREATKLDKSNFLRDGQDAQYTRFFHKKDFKERGIENLLKKDKSMHLKTMSHFIRARLGGARDGEDGKDGGEKPNACPDHDGIDGEELTDDGTSQHPMLNRLKSSDCLGRLPRASRGSSSADFLPDAPSRADGADSQSVGSDSGDDKKSKASTVATAVTRMTKRMAAGASASPQQGGLEKWKAKISLTAVMDGMQDGRSIAGAKKALSRLKQGDDAANNLDAQLLSNFLKQVAASENLQAANIPGILEEELAANLAIIEKDKAEIPASVKHALLTRRIQKLLGQRSYNELIDVCSPWNISDGAAVFNPLAPTMSSAGDKLIDRIKIFNNVIFERTILPLLGEGQPKADVIGRLVSLCIEHFEKVDTLEMGNDEVAALTDWMTCWGCIEALLSTGLCQHRKIGSTSSSVVTLVASSLSAQTFWDARLQAFVSHQPKASELAQMYTDTAGRIKALTDDAATVVPELLELTERVITMKGALRPGVTDAMQAMLKTSYQAVWKKINSGGVADATIGGVLQAWQKGVTELQILYPMDPEVHAMHQESGQKLQAMQAESKATDILDKMSSLFPALGKDVGAQDWLDKINVDEARQVCAALGESSSNVAHSPVIGKLRLAVRDLFSCIAPILVTLIADDINLRYEDRVTLADELAQLCGDPWYTSRAELLNKLLALCRQYYEMTKETSNADAISQTEGALGATVELDRSLKQVTGISSKIEVEDLPTEVSHITGVAENLKNKLYEKFLGDSLGRLISKTTELRDLVSVENGGVNWLDAFTGTSFQDVIEHARTTLMTIDPRAVVKQLAGIKEAKQKYTYCATLAGVAPNGDAVAAAASQQEAAEKVRFQAVLMHHFSTIAGAAELRLQIQAEIKAEKAVATNYNALLPREPPRPLVTKKGCCMPRVRRRPAAAGGA</sequence>
<evidence type="ECO:0000313" key="2">
    <source>
        <dbReference type="EMBL" id="CAK0818598.1"/>
    </source>
</evidence>
<name>A0ABN9RIZ6_9DINO</name>
<gene>
    <name evidence="2" type="ORF">PCOR1329_LOCUS20812</name>
</gene>
<protein>
    <recommendedName>
        <fullName evidence="4">Exocyst complex component Sec6</fullName>
    </recommendedName>
</protein>
<organism evidence="2 3">
    <name type="scientific">Prorocentrum cordatum</name>
    <dbReference type="NCBI Taxonomy" id="2364126"/>
    <lineage>
        <taxon>Eukaryota</taxon>
        <taxon>Sar</taxon>
        <taxon>Alveolata</taxon>
        <taxon>Dinophyceae</taxon>
        <taxon>Prorocentrales</taxon>
        <taxon>Prorocentraceae</taxon>
        <taxon>Prorocentrum</taxon>
    </lineage>
</organism>
<keyword evidence="3" id="KW-1185">Reference proteome</keyword>
<evidence type="ECO:0000256" key="1">
    <source>
        <dbReference type="SAM" id="MobiDB-lite"/>
    </source>
</evidence>
<comment type="caution">
    <text evidence="2">The sequence shown here is derived from an EMBL/GenBank/DDBJ whole genome shotgun (WGS) entry which is preliminary data.</text>
</comment>
<proteinExistence type="predicted"/>
<feature type="region of interest" description="Disordered" evidence="1">
    <location>
        <begin position="1"/>
        <end position="32"/>
    </location>
</feature>
<evidence type="ECO:0008006" key="4">
    <source>
        <dbReference type="Google" id="ProtNLM"/>
    </source>
</evidence>
<accession>A0ABN9RIZ6</accession>
<dbReference type="EMBL" id="CAUYUJ010006769">
    <property type="protein sequence ID" value="CAK0818598.1"/>
    <property type="molecule type" value="Genomic_DNA"/>
</dbReference>